<evidence type="ECO:0008006" key="3">
    <source>
        <dbReference type="Google" id="ProtNLM"/>
    </source>
</evidence>
<organism evidence="1 2">
    <name type="scientific">Salinicoccus siamensis</name>
    <dbReference type="NCBI Taxonomy" id="381830"/>
    <lineage>
        <taxon>Bacteria</taxon>
        <taxon>Bacillati</taxon>
        <taxon>Bacillota</taxon>
        <taxon>Bacilli</taxon>
        <taxon>Bacillales</taxon>
        <taxon>Staphylococcaceae</taxon>
        <taxon>Salinicoccus</taxon>
    </lineage>
</organism>
<proteinExistence type="predicted"/>
<gene>
    <name evidence="1" type="ORF">ACFFLE_05065</name>
</gene>
<evidence type="ECO:0000313" key="2">
    <source>
        <dbReference type="Proteomes" id="UP001589740"/>
    </source>
</evidence>
<sequence length="120" mass="13209">MIQYLLNAYIGKNVIEGGLAKIENEGQMGEDFEKEFNVTPDQMKIAGYLEAIGSLFLFASFLGKSFNRIGSLMISGVLGVAVFKHLKAGHGFEGSKNALKWASLSLLSLIETFSKEQMKR</sequence>
<comment type="caution">
    <text evidence="1">The sequence shown here is derived from an EMBL/GenBank/DDBJ whole genome shotgun (WGS) entry which is preliminary data.</text>
</comment>
<name>A0ABV5Z308_9STAP</name>
<keyword evidence="2" id="KW-1185">Reference proteome</keyword>
<dbReference type="EMBL" id="JBHMAH010000011">
    <property type="protein sequence ID" value="MFB9860478.1"/>
    <property type="molecule type" value="Genomic_DNA"/>
</dbReference>
<reference evidence="1 2" key="1">
    <citation type="submission" date="2024-09" db="EMBL/GenBank/DDBJ databases">
        <authorList>
            <person name="Sun Q."/>
            <person name="Mori K."/>
        </authorList>
    </citation>
    <scope>NUCLEOTIDE SEQUENCE [LARGE SCALE GENOMIC DNA]</scope>
    <source>
        <strain evidence="1 2">JCM 12822</strain>
    </source>
</reference>
<dbReference type="RefSeq" id="WP_380570065.1">
    <property type="nucleotide sequence ID" value="NZ_JBHMAH010000011.1"/>
</dbReference>
<accession>A0ABV5Z308</accession>
<evidence type="ECO:0000313" key="1">
    <source>
        <dbReference type="EMBL" id="MFB9860478.1"/>
    </source>
</evidence>
<protein>
    <recommendedName>
        <fullName evidence="3">DoxX-like protein</fullName>
    </recommendedName>
</protein>
<dbReference type="Proteomes" id="UP001589740">
    <property type="component" value="Unassembled WGS sequence"/>
</dbReference>